<dbReference type="EMBL" id="JBHUMZ010000046">
    <property type="protein sequence ID" value="MFD2639759.1"/>
    <property type="molecule type" value="Genomic_DNA"/>
</dbReference>
<feature type="transmembrane region" description="Helical" evidence="7">
    <location>
        <begin position="67"/>
        <end position="87"/>
    </location>
</feature>
<dbReference type="Pfam" id="PF01694">
    <property type="entry name" value="Rhomboid"/>
    <property type="match status" value="1"/>
</dbReference>
<dbReference type="GO" id="GO:0008233">
    <property type="term" value="F:peptidase activity"/>
    <property type="evidence" value="ECO:0007669"/>
    <property type="project" value="UniProtKB-KW"/>
</dbReference>
<evidence type="ECO:0000256" key="7">
    <source>
        <dbReference type="SAM" id="Phobius"/>
    </source>
</evidence>
<keyword evidence="9" id="KW-0645">Protease</keyword>
<feature type="transmembrane region" description="Helical" evidence="7">
    <location>
        <begin position="12"/>
        <end position="31"/>
    </location>
</feature>
<evidence type="ECO:0000256" key="6">
    <source>
        <dbReference type="ARBA" id="ARBA00023136"/>
    </source>
</evidence>
<evidence type="ECO:0000256" key="5">
    <source>
        <dbReference type="ARBA" id="ARBA00022989"/>
    </source>
</evidence>
<sequence length="204" mass="23099">MFFVRTESFKQFLRFYPVVSVIVAINLILYLFTRIITLPIFVDLWTLMVGFNLYIQMGEYWRLLTPIFLHGSVMHVLFNSFSTVLFGPALERMLGKFKFILAYLLTGVLANVAYYFLGDLMGSHVGASGAIYGLFGLYAYMIFARRDLIDSQSTQIVVVFVIIGFLTSFGPGINYIAHIFGFITGVALGPVLIDKIKNGYFDGW</sequence>
<keyword evidence="6 7" id="KW-0472">Membrane</keyword>
<dbReference type="SUPFAM" id="SSF144091">
    <property type="entry name" value="Rhomboid-like"/>
    <property type="match status" value="1"/>
</dbReference>
<feature type="transmembrane region" description="Helical" evidence="7">
    <location>
        <begin position="38"/>
        <end position="55"/>
    </location>
</feature>
<keyword evidence="3 7" id="KW-0812">Transmembrane</keyword>
<keyword evidence="10" id="KW-1185">Reference proteome</keyword>
<dbReference type="InterPro" id="IPR035952">
    <property type="entry name" value="Rhomboid-like_sf"/>
</dbReference>
<comment type="similarity">
    <text evidence="2">Belongs to the peptidase S54 family.</text>
</comment>
<dbReference type="PANTHER" id="PTHR43731:SF14">
    <property type="entry name" value="PRESENILIN-ASSOCIATED RHOMBOID-LIKE PROTEIN, MITOCHONDRIAL"/>
    <property type="match status" value="1"/>
</dbReference>
<reference evidence="10" key="1">
    <citation type="journal article" date="2019" name="Int. J. Syst. Evol. Microbiol.">
        <title>The Global Catalogue of Microorganisms (GCM) 10K type strain sequencing project: providing services to taxonomists for standard genome sequencing and annotation.</title>
        <authorList>
            <consortium name="The Broad Institute Genomics Platform"/>
            <consortium name="The Broad Institute Genome Sequencing Center for Infectious Disease"/>
            <person name="Wu L."/>
            <person name="Ma J."/>
        </authorList>
    </citation>
    <scope>NUCLEOTIDE SEQUENCE [LARGE SCALE GENOMIC DNA]</scope>
    <source>
        <strain evidence="10">TISTR 1571</strain>
    </source>
</reference>
<dbReference type="InterPro" id="IPR022764">
    <property type="entry name" value="Peptidase_S54_rhomboid_dom"/>
</dbReference>
<evidence type="ECO:0000259" key="8">
    <source>
        <dbReference type="Pfam" id="PF01694"/>
    </source>
</evidence>
<dbReference type="InterPro" id="IPR050925">
    <property type="entry name" value="Rhomboid_protease_S54"/>
</dbReference>
<dbReference type="EC" id="3.4.21.-" evidence="9"/>
<feature type="transmembrane region" description="Helical" evidence="7">
    <location>
        <begin position="153"/>
        <end position="169"/>
    </location>
</feature>
<dbReference type="Gene3D" id="1.20.1540.10">
    <property type="entry name" value="Rhomboid-like"/>
    <property type="match status" value="1"/>
</dbReference>
<feature type="transmembrane region" description="Helical" evidence="7">
    <location>
        <begin position="99"/>
        <end position="117"/>
    </location>
</feature>
<evidence type="ECO:0000256" key="1">
    <source>
        <dbReference type="ARBA" id="ARBA00004141"/>
    </source>
</evidence>
<name>A0ABW5QCM0_9BACI</name>
<evidence type="ECO:0000313" key="9">
    <source>
        <dbReference type="EMBL" id="MFD2639759.1"/>
    </source>
</evidence>
<evidence type="ECO:0000313" key="10">
    <source>
        <dbReference type="Proteomes" id="UP001597452"/>
    </source>
</evidence>
<dbReference type="GO" id="GO:0006508">
    <property type="term" value="P:proteolysis"/>
    <property type="evidence" value="ECO:0007669"/>
    <property type="project" value="UniProtKB-KW"/>
</dbReference>
<dbReference type="PANTHER" id="PTHR43731">
    <property type="entry name" value="RHOMBOID PROTEASE"/>
    <property type="match status" value="1"/>
</dbReference>
<feature type="transmembrane region" description="Helical" evidence="7">
    <location>
        <begin position="123"/>
        <end position="141"/>
    </location>
</feature>
<proteinExistence type="inferred from homology"/>
<accession>A0ABW5QCM0</accession>
<evidence type="ECO:0000256" key="4">
    <source>
        <dbReference type="ARBA" id="ARBA00022801"/>
    </source>
</evidence>
<organism evidence="9 10">
    <name type="scientific">Piscibacillus salipiscarius</name>
    <dbReference type="NCBI Taxonomy" id="299480"/>
    <lineage>
        <taxon>Bacteria</taxon>
        <taxon>Bacillati</taxon>
        <taxon>Bacillota</taxon>
        <taxon>Bacilli</taxon>
        <taxon>Bacillales</taxon>
        <taxon>Bacillaceae</taxon>
        <taxon>Piscibacillus</taxon>
    </lineage>
</organism>
<protein>
    <submittedName>
        <fullName evidence="9">Rhomboid family intramembrane serine protease</fullName>
        <ecNumber evidence="9">3.4.21.-</ecNumber>
    </submittedName>
</protein>
<keyword evidence="5 7" id="KW-1133">Transmembrane helix</keyword>
<feature type="domain" description="Peptidase S54 rhomboid" evidence="8">
    <location>
        <begin position="58"/>
        <end position="193"/>
    </location>
</feature>
<gene>
    <name evidence="9" type="ORF">ACFSW4_12900</name>
</gene>
<evidence type="ECO:0000256" key="2">
    <source>
        <dbReference type="ARBA" id="ARBA00009045"/>
    </source>
</evidence>
<comment type="caution">
    <text evidence="9">The sequence shown here is derived from an EMBL/GenBank/DDBJ whole genome shotgun (WGS) entry which is preliminary data.</text>
</comment>
<dbReference type="RefSeq" id="WP_377329752.1">
    <property type="nucleotide sequence ID" value="NZ_JBHUMZ010000046.1"/>
</dbReference>
<evidence type="ECO:0000256" key="3">
    <source>
        <dbReference type="ARBA" id="ARBA00022692"/>
    </source>
</evidence>
<keyword evidence="4 9" id="KW-0378">Hydrolase</keyword>
<comment type="subcellular location">
    <subcellularLocation>
        <location evidence="1">Membrane</location>
        <topology evidence="1">Multi-pass membrane protein</topology>
    </subcellularLocation>
</comment>
<dbReference type="Proteomes" id="UP001597452">
    <property type="component" value="Unassembled WGS sequence"/>
</dbReference>